<evidence type="ECO:0000256" key="4">
    <source>
        <dbReference type="ARBA" id="ARBA00022692"/>
    </source>
</evidence>
<evidence type="ECO:0000256" key="9">
    <source>
        <dbReference type="SAM" id="Coils"/>
    </source>
</evidence>
<dbReference type="SUPFAM" id="SSF103190">
    <property type="entry name" value="Sensory domain-like"/>
    <property type="match status" value="1"/>
</dbReference>
<dbReference type="PROSITE" id="PS50111">
    <property type="entry name" value="CHEMOTAXIS_TRANSDUC_2"/>
    <property type="match status" value="1"/>
</dbReference>
<feature type="domain" description="Methyl-accepting transducer" evidence="12">
    <location>
        <begin position="371"/>
        <end position="607"/>
    </location>
</feature>
<comment type="caution">
    <text evidence="13">The sequence shown here is derived from an EMBL/GenBank/DDBJ whole genome shotgun (WGS) entry which is preliminary data.</text>
</comment>
<feature type="region of interest" description="Disordered" evidence="10">
    <location>
        <begin position="541"/>
        <end position="565"/>
    </location>
</feature>
<keyword evidence="9" id="KW-0175">Coiled coil</keyword>
<gene>
    <name evidence="13" type="ORF">JKV55_00285</name>
</gene>
<evidence type="ECO:0000256" key="3">
    <source>
        <dbReference type="ARBA" id="ARBA00022500"/>
    </source>
</evidence>
<dbReference type="InterPro" id="IPR004089">
    <property type="entry name" value="MCPsignal_dom"/>
</dbReference>
<dbReference type="CDD" id="cd11386">
    <property type="entry name" value="MCP_signal"/>
    <property type="match status" value="1"/>
</dbReference>
<organism evidence="13 14">
    <name type="scientific">Zobellella iuensis</name>
    <dbReference type="NCBI Taxonomy" id="2803811"/>
    <lineage>
        <taxon>Bacteria</taxon>
        <taxon>Pseudomonadati</taxon>
        <taxon>Pseudomonadota</taxon>
        <taxon>Gammaproteobacteria</taxon>
        <taxon>Aeromonadales</taxon>
        <taxon>Aeromonadaceae</taxon>
        <taxon>Zobellella</taxon>
    </lineage>
</organism>
<evidence type="ECO:0000313" key="13">
    <source>
        <dbReference type="EMBL" id="MBL1375772.1"/>
    </source>
</evidence>
<dbReference type="SUPFAM" id="SSF58104">
    <property type="entry name" value="Methyl-accepting chemotaxis protein (MCP) signaling domain"/>
    <property type="match status" value="1"/>
</dbReference>
<dbReference type="Gene3D" id="1.10.287.950">
    <property type="entry name" value="Methyl-accepting chemotaxis protein"/>
    <property type="match status" value="1"/>
</dbReference>
<keyword evidence="14" id="KW-1185">Reference proteome</keyword>
<keyword evidence="2" id="KW-1003">Cell membrane</keyword>
<keyword evidence="4 11" id="KW-0812">Transmembrane</keyword>
<dbReference type="RefSeq" id="WP_202081701.1">
    <property type="nucleotide sequence ID" value="NZ_JAERTZ010000001.1"/>
</dbReference>
<dbReference type="EMBL" id="JAERTZ010000001">
    <property type="protein sequence ID" value="MBL1375772.1"/>
    <property type="molecule type" value="Genomic_DNA"/>
</dbReference>
<accession>A0ABS1QME7</accession>
<dbReference type="Pfam" id="PF02743">
    <property type="entry name" value="dCache_1"/>
    <property type="match status" value="1"/>
</dbReference>
<dbReference type="InterPro" id="IPR033479">
    <property type="entry name" value="dCache_1"/>
</dbReference>
<keyword evidence="6 11" id="KW-0472">Membrane</keyword>
<evidence type="ECO:0000256" key="10">
    <source>
        <dbReference type="SAM" id="MobiDB-lite"/>
    </source>
</evidence>
<feature type="transmembrane region" description="Helical" evidence="11">
    <location>
        <begin position="12"/>
        <end position="34"/>
    </location>
</feature>
<dbReference type="CDD" id="cd18774">
    <property type="entry name" value="PDC2_HK_sensor"/>
    <property type="match status" value="1"/>
</dbReference>
<evidence type="ECO:0000259" key="12">
    <source>
        <dbReference type="PROSITE" id="PS50111"/>
    </source>
</evidence>
<evidence type="ECO:0000256" key="11">
    <source>
        <dbReference type="SAM" id="Phobius"/>
    </source>
</evidence>
<comment type="subcellular location">
    <subcellularLocation>
        <location evidence="1">Cell membrane</location>
        <topology evidence="1">Multi-pass membrane protein</topology>
    </subcellularLocation>
</comment>
<keyword evidence="5 11" id="KW-1133">Transmembrane helix</keyword>
<evidence type="ECO:0000313" key="14">
    <source>
        <dbReference type="Proteomes" id="UP000638570"/>
    </source>
</evidence>
<name>A0ABS1QME7_9GAMM</name>
<dbReference type="CDD" id="cd12914">
    <property type="entry name" value="PDC1_DGC_like"/>
    <property type="match status" value="1"/>
</dbReference>
<keyword evidence="7 8" id="KW-0807">Transducer</keyword>
<dbReference type="PANTHER" id="PTHR32089">
    <property type="entry name" value="METHYL-ACCEPTING CHEMOTAXIS PROTEIN MCPB"/>
    <property type="match status" value="1"/>
</dbReference>
<dbReference type="Pfam" id="PF00015">
    <property type="entry name" value="MCPsignal"/>
    <property type="match status" value="1"/>
</dbReference>
<evidence type="ECO:0000256" key="1">
    <source>
        <dbReference type="ARBA" id="ARBA00004651"/>
    </source>
</evidence>
<proteinExistence type="predicted"/>
<reference evidence="14" key="1">
    <citation type="submission" date="2021-01" db="EMBL/GenBank/DDBJ databases">
        <title>Genome public.</title>
        <authorList>
            <person name="Liu C."/>
            <person name="Sun Q."/>
        </authorList>
    </citation>
    <scope>NUCLEOTIDE SEQUENCE [LARGE SCALE GENOMIC DNA]</scope>
    <source>
        <strain evidence="14">CGMCC 1.18722</strain>
    </source>
</reference>
<dbReference type="Proteomes" id="UP000638570">
    <property type="component" value="Unassembled WGS sequence"/>
</dbReference>
<evidence type="ECO:0000256" key="6">
    <source>
        <dbReference type="ARBA" id="ARBA00023136"/>
    </source>
</evidence>
<feature type="compositionally biased region" description="Polar residues" evidence="10">
    <location>
        <begin position="547"/>
        <end position="565"/>
    </location>
</feature>
<sequence length="643" mass="69603">MKQAWSKLPFGVRLTATMVTMLFATIVIISTSFYSQYHGAMVATTMESLESRGESSASAMSRWLAMRQNDMRYLAAVEAARALDKMSLQGLLRDLAQQQGNWDTIFVVMPDGRGLVGVSYENGRARVLPDDEAHAFMVADRDWFRRAIRGEEVFSEPLVSRATGNTVSTVAIPIRQNDQIIAVMRGALQLDTIYQQAAALPRAEYTQIFLLDRSGVGITSSPSVPESGKAIDTEAARGIAAQRSGSGFYPDVNGERVMGAYNYIPLLGWGLVSEANEHAAMAPVRAALRQIVMISVLVLFASCAIILLVVRSITKFLGGEPDYAAQMVKAVASGDLTHQIKLAPGDNGSLLFDIAQMRQNLRSMLTEVNRYAEQVASSSTELAQVNDETSHGIEQQHQEINSSATAMNEMTTTLEEVARNTQDAADAANTANDAALHGREVVQGTIADLRTLTENVQQAVAIIHSLKADSDSIGNILLVIESIAEQTNLLALNAAIEAARAGESGRGFAVVADEVRSLASRTKDSTLEIQAMIERLQQGADKAVRASEQSADATRNTSGQAQQAGNALEQVSQAIALINQTAQHIASATEEQTAVSHDINRNIHKINDISYQTSENMQRSVLASEHLSKMAEAMQRIVGRFSF</sequence>
<dbReference type="InterPro" id="IPR029151">
    <property type="entry name" value="Sensor-like_sf"/>
</dbReference>
<protein>
    <submittedName>
        <fullName evidence="13">Methyl-accepting chemotaxis protein</fullName>
    </submittedName>
</protein>
<evidence type="ECO:0000256" key="7">
    <source>
        <dbReference type="ARBA" id="ARBA00023224"/>
    </source>
</evidence>
<dbReference type="Gene3D" id="3.30.450.20">
    <property type="entry name" value="PAS domain"/>
    <property type="match status" value="1"/>
</dbReference>
<evidence type="ECO:0000256" key="2">
    <source>
        <dbReference type="ARBA" id="ARBA00022475"/>
    </source>
</evidence>
<feature type="transmembrane region" description="Helical" evidence="11">
    <location>
        <begin position="291"/>
        <end position="310"/>
    </location>
</feature>
<dbReference type="PANTHER" id="PTHR32089:SF119">
    <property type="entry name" value="METHYL-ACCEPTING CHEMOTAXIS PROTEIN CTPL"/>
    <property type="match status" value="1"/>
</dbReference>
<feature type="coiled-coil region" evidence="9">
    <location>
        <begin position="354"/>
        <end position="388"/>
    </location>
</feature>
<evidence type="ECO:0000256" key="8">
    <source>
        <dbReference type="PROSITE-ProRule" id="PRU00284"/>
    </source>
</evidence>
<keyword evidence="3" id="KW-0145">Chemotaxis</keyword>
<dbReference type="SMART" id="SM00283">
    <property type="entry name" value="MA"/>
    <property type="match status" value="1"/>
</dbReference>
<evidence type="ECO:0000256" key="5">
    <source>
        <dbReference type="ARBA" id="ARBA00022989"/>
    </source>
</evidence>